<proteinExistence type="predicted"/>
<evidence type="ECO:0000256" key="1">
    <source>
        <dbReference type="SAM" id="MobiDB-lite"/>
    </source>
</evidence>
<dbReference type="AlphaFoldDB" id="A0AAD2K668"/>
<comment type="caution">
    <text evidence="2">The sequence shown here is derived from an EMBL/GenBank/DDBJ whole genome shotgun (WGS) entry which is preliminary data.</text>
</comment>
<organism evidence="2 3">
    <name type="scientific">Mycena citricolor</name>
    <dbReference type="NCBI Taxonomy" id="2018698"/>
    <lineage>
        <taxon>Eukaryota</taxon>
        <taxon>Fungi</taxon>
        <taxon>Dikarya</taxon>
        <taxon>Basidiomycota</taxon>
        <taxon>Agaricomycotina</taxon>
        <taxon>Agaricomycetes</taxon>
        <taxon>Agaricomycetidae</taxon>
        <taxon>Agaricales</taxon>
        <taxon>Marasmiineae</taxon>
        <taxon>Mycenaceae</taxon>
        <taxon>Mycena</taxon>
    </lineage>
</organism>
<sequence>FLELVLPVLDKTQDTQPAPAQQPGTHRHKGSALARSVRAVDCKAEDAVLSSVQIREIVWSVFPNPLQQSHLRCHRRPLQCSPHISSAKMQP</sequence>
<evidence type="ECO:0000313" key="2">
    <source>
        <dbReference type="EMBL" id="CAK5281439.1"/>
    </source>
</evidence>
<dbReference type="EMBL" id="CAVNYO010000444">
    <property type="protein sequence ID" value="CAK5281439.1"/>
    <property type="molecule type" value="Genomic_DNA"/>
</dbReference>
<keyword evidence="3" id="KW-1185">Reference proteome</keyword>
<evidence type="ECO:0000313" key="3">
    <source>
        <dbReference type="Proteomes" id="UP001295794"/>
    </source>
</evidence>
<feature type="non-terminal residue" evidence="2">
    <location>
        <position position="91"/>
    </location>
</feature>
<reference evidence="2" key="1">
    <citation type="submission" date="2023-11" db="EMBL/GenBank/DDBJ databases">
        <authorList>
            <person name="De Vega J J."/>
            <person name="De Vega J J."/>
        </authorList>
    </citation>
    <scope>NUCLEOTIDE SEQUENCE</scope>
</reference>
<dbReference type="Proteomes" id="UP001295794">
    <property type="component" value="Unassembled WGS sequence"/>
</dbReference>
<accession>A0AAD2K668</accession>
<feature type="region of interest" description="Disordered" evidence="1">
    <location>
        <begin position="9"/>
        <end position="32"/>
    </location>
</feature>
<name>A0AAD2K668_9AGAR</name>
<protein>
    <submittedName>
        <fullName evidence="2">Uncharacterized protein</fullName>
    </submittedName>
</protein>
<gene>
    <name evidence="2" type="ORF">MYCIT1_LOCUS32564</name>
</gene>